<feature type="region of interest" description="Disordered" evidence="1">
    <location>
        <begin position="75"/>
        <end position="117"/>
    </location>
</feature>
<evidence type="ECO:0000256" key="1">
    <source>
        <dbReference type="SAM" id="MobiDB-lite"/>
    </source>
</evidence>
<reference evidence="2" key="1">
    <citation type="submission" date="2022-01" db="EMBL/GenBank/DDBJ databases">
        <authorList>
            <person name="King R."/>
        </authorList>
    </citation>
    <scope>NUCLEOTIDE SEQUENCE</scope>
</reference>
<keyword evidence="3" id="KW-1185">Reference proteome</keyword>
<accession>A0A9P0CX38</accession>
<organism evidence="2 3">
    <name type="scientific">Psylliodes chrysocephalus</name>
    <dbReference type="NCBI Taxonomy" id="3402493"/>
    <lineage>
        <taxon>Eukaryota</taxon>
        <taxon>Metazoa</taxon>
        <taxon>Ecdysozoa</taxon>
        <taxon>Arthropoda</taxon>
        <taxon>Hexapoda</taxon>
        <taxon>Insecta</taxon>
        <taxon>Pterygota</taxon>
        <taxon>Neoptera</taxon>
        <taxon>Endopterygota</taxon>
        <taxon>Coleoptera</taxon>
        <taxon>Polyphaga</taxon>
        <taxon>Cucujiformia</taxon>
        <taxon>Chrysomeloidea</taxon>
        <taxon>Chrysomelidae</taxon>
        <taxon>Galerucinae</taxon>
        <taxon>Alticini</taxon>
        <taxon>Psylliodes</taxon>
    </lineage>
</organism>
<evidence type="ECO:0000313" key="2">
    <source>
        <dbReference type="EMBL" id="CAH1107440.1"/>
    </source>
</evidence>
<sequence length="192" mass="23011">MKNILKEKFKGSFKSTYKALFPELVDYIIDNWFSYYPLWSAEILKIFGMLRDSTSDVENWYNILKNNLDEGESKMSAPRFFEKNKKDSKQDQNYDANRENDEKCTEEKLRDQEDEQNERWAETLHKIMEPDEINAKELTETIEPEESETEESTEIIKPEKSEECQECILFNKKNEMNRFNCEENKNDQRLAN</sequence>
<proteinExistence type="predicted"/>
<feature type="compositionally biased region" description="Acidic residues" evidence="1">
    <location>
        <begin position="140"/>
        <end position="153"/>
    </location>
</feature>
<name>A0A9P0CX38_9CUCU</name>
<dbReference type="Proteomes" id="UP001153636">
    <property type="component" value="Chromosome 21"/>
</dbReference>
<evidence type="ECO:0000313" key="3">
    <source>
        <dbReference type="Proteomes" id="UP001153636"/>
    </source>
</evidence>
<protein>
    <submittedName>
        <fullName evidence="2">Uncharacterized protein</fullName>
    </submittedName>
</protein>
<dbReference type="EMBL" id="OV651833">
    <property type="protein sequence ID" value="CAH1107440.1"/>
    <property type="molecule type" value="Genomic_DNA"/>
</dbReference>
<dbReference type="OrthoDB" id="6830600at2759"/>
<feature type="region of interest" description="Disordered" evidence="1">
    <location>
        <begin position="134"/>
        <end position="157"/>
    </location>
</feature>
<feature type="compositionally biased region" description="Basic and acidic residues" evidence="1">
    <location>
        <begin position="80"/>
        <end position="117"/>
    </location>
</feature>
<gene>
    <name evidence="2" type="ORF">PSYICH_LOCUS8024</name>
</gene>
<dbReference type="AlphaFoldDB" id="A0A9P0CX38"/>